<evidence type="ECO:0000313" key="2">
    <source>
        <dbReference type="Proteomes" id="UP000286954"/>
    </source>
</evidence>
<protein>
    <submittedName>
        <fullName evidence="1">Uncharacterized protein</fullName>
    </submittedName>
</protein>
<dbReference type="Proteomes" id="UP000286954">
    <property type="component" value="Chromosome"/>
</dbReference>
<proteinExistence type="predicted"/>
<dbReference type="InterPro" id="IPR019285">
    <property type="entry name" value="DUF2336"/>
</dbReference>
<reference evidence="1 2" key="1">
    <citation type="submission" date="2016-12" db="EMBL/GenBank/DDBJ databases">
        <title>The genome of dimorphic prosthecate Glycocaulis alkaliphilus 6b-8t, isolated from crude oil dictates its adaptability in petroleum environments.</title>
        <authorList>
            <person name="Wu X.-L."/>
            <person name="Geng S."/>
        </authorList>
    </citation>
    <scope>NUCLEOTIDE SEQUENCE [LARGE SCALE GENOMIC DNA]</scope>
    <source>
        <strain evidence="1 2">6B-8</strain>
    </source>
</reference>
<keyword evidence="2" id="KW-1185">Reference proteome</keyword>
<organism evidence="1 2">
    <name type="scientific">Glycocaulis alkaliphilus</name>
    <dbReference type="NCBI Taxonomy" id="1434191"/>
    <lineage>
        <taxon>Bacteria</taxon>
        <taxon>Pseudomonadati</taxon>
        <taxon>Pseudomonadota</taxon>
        <taxon>Alphaproteobacteria</taxon>
        <taxon>Maricaulales</taxon>
        <taxon>Maricaulaceae</taxon>
        <taxon>Glycocaulis</taxon>
    </lineage>
</organism>
<name>A0A3T0E8M9_9PROT</name>
<dbReference type="AlphaFoldDB" id="A0A3T0E8M9"/>
<dbReference type="PIRSF" id="PIRSF035865">
    <property type="entry name" value="UCP035865"/>
    <property type="match status" value="1"/>
</dbReference>
<dbReference type="InterPro" id="IPR014598">
    <property type="entry name" value="UCP035865"/>
</dbReference>
<evidence type="ECO:0000313" key="1">
    <source>
        <dbReference type="EMBL" id="AZU03753.1"/>
    </source>
</evidence>
<accession>A0A3T0E8M9</accession>
<dbReference type="Pfam" id="PF10098">
    <property type="entry name" value="DUF2336"/>
    <property type="match status" value="1"/>
</dbReference>
<gene>
    <name evidence="1" type="ORF">X907_1218</name>
</gene>
<dbReference type="EMBL" id="CP018911">
    <property type="protein sequence ID" value="AZU03753.1"/>
    <property type="molecule type" value="Genomic_DNA"/>
</dbReference>
<sequence>MCRSGALVVWEFDAMSVKALRASLTREDVARLASAKDDEGRALAARKICARISMPGLTQSERTAANAILEVLAVDAADIVRRALSVTLARSPNLPRDVARKLAADIDSIAVPVIAGSPSLTEEDLTEIVRSGTVIRQLAIAGRAEVPGNVVRELVLRGADPAVQRVIANDGAHFDAGSYALTFERYHDQPAMLEQFVERASLPMEVTEKLINVISETAVERLVSRHALPPQLAVELAETTRERATVDLVEQAGLSPDPRRFVQQLQMNGRLTPSLILRALFRGHMSFFEHCMAELAGIPHAKAWLLIHDAGPLGLDAVFERSGLPRRILPAVRASVSAYHSLEVGGQGPGDVLKFRAALTQRIFTQFQGAPEADLEYCMSRLEADMRAANEAAPAGAARQAG</sequence>
<dbReference type="KEGG" id="gak:X907_1218"/>